<dbReference type="InterPro" id="IPR014229">
    <property type="entry name" value="Spore_YtfJ"/>
</dbReference>
<evidence type="ECO:0000313" key="3">
    <source>
        <dbReference type="Proteomes" id="UP001499947"/>
    </source>
</evidence>
<protein>
    <recommendedName>
        <fullName evidence="4">Sporulation protein</fullName>
    </recommendedName>
</protein>
<feature type="region of interest" description="Disordered" evidence="1">
    <location>
        <begin position="73"/>
        <end position="94"/>
    </location>
</feature>
<dbReference type="RefSeq" id="WP_211126639.1">
    <property type="nucleotide sequence ID" value="NZ_BAAALR010000071.1"/>
</dbReference>
<accession>A0ABN2IWC5</accession>
<reference evidence="2 3" key="1">
    <citation type="journal article" date="2019" name="Int. J. Syst. Evol. Microbiol.">
        <title>The Global Catalogue of Microorganisms (GCM) 10K type strain sequencing project: providing services to taxonomists for standard genome sequencing and annotation.</title>
        <authorList>
            <consortium name="The Broad Institute Genomics Platform"/>
            <consortium name="The Broad Institute Genome Sequencing Center for Infectious Disease"/>
            <person name="Wu L."/>
            <person name="Ma J."/>
        </authorList>
    </citation>
    <scope>NUCLEOTIDE SEQUENCE [LARGE SCALE GENOMIC DNA]</scope>
    <source>
        <strain evidence="2 3">JCM 13244</strain>
    </source>
</reference>
<gene>
    <name evidence="2" type="ORF">GCM10009680_62770</name>
</gene>
<comment type="caution">
    <text evidence="2">The sequence shown here is derived from an EMBL/GenBank/DDBJ whole genome shotgun (WGS) entry which is preliminary data.</text>
</comment>
<name>A0ABN2IWC5_9ACTN</name>
<dbReference type="Pfam" id="PF09579">
    <property type="entry name" value="Spore_YtfJ"/>
    <property type="match status" value="1"/>
</dbReference>
<feature type="compositionally biased region" description="Gly residues" evidence="1">
    <location>
        <begin position="73"/>
        <end position="91"/>
    </location>
</feature>
<evidence type="ECO:0008006" key="4">
    <source>
        <dbReference type="Google" id="ProtNLM"/>
    </source>
</evidence>
<dbReference type="EMBL" id="BAAALR010000071">
    <property type="protein sequence ID" value="GAA1713118.1"/>
    <property type="molecule type" value="Genomic_DNA"/>
</dbReference>
<keyword evidence="3" id="KW-1185">Reference proteome</keyword>
<sequence length="144" mass="14543">MTAPDDRARPVPPARMTADQASATLLERLADELGSLTSGRVVYGEPVTNGGVTVIPVAEVSVGFGLGFGGGAGSEGDAGKTGGEGAGGGGVRARPRGFIEIKNGTVTYKPFRNPWLDAAVPLAALLAGTALPGLTRRLAKRCRG</sequence>
<organism evidence="2 3">
    <name type="scientific">Streptomyces yatensis</name>
    <dbReference type="NCBI Taxonomy" id="155177"/>
    <lineage>
        <taxon>Bacteria</taxon>
        <taxon>Bacillati</taxon>
        <taxon>Actinomycetota</taxon>
        <taxon>Actinomycetes</taxon>
        <taxon>Kitasatosporales</taxon>
        <taxon>Streptomycetaceae</taxon>
        <taxon>Streptomyces</taxon>
        <taxon>Streptomyces violaceusniger group</taxon>
    </lineage>
</organism>
<evidence type="ECO:0000313" key="2">
    <source>
        <dbReference type="EMBL" id="GAA1713118.1"/>
    </source>
</evidence>
<proteinExistence type="predicted"/>
<dbReference type="Proteomes" id="UP001499947">
    <property type="component" value="Unassembled WGS sequence"/>
</dbReference>
<evidence type="ECO:0000256" key="1">
    <source>
        <dbReference type="SAM" id="MobiDB-lite"/>
    </source>
</evidence>